<dbReference type="InterPro" id="IPR024079">
    <property type="entry name" value="MetalloPept_cat_dom_sf"/>
</dbReference>
<dbReference type="STRING" id="109280.ENSHCOP00000011813"/>
<feature type="binding site" evidence="1">
    <location>
        <position position="202"/>
    </location>
    <ligand>
        <name>Zn(2+)</name>
        <dbReference type="ChEBI" id="CHEBI:29105"/>
        <note>catalytic</note>
    </ligand>
</feature>
<feature type="binding site" evidence="1">
    <location>
        <position position="192"/>
    </location>
    <ligand>
        <name>Zn(2+)</name>
        <dbReference type="ChEBI" id="CHEBI:29105"/>
        <note>catalytic</note>
    </ligand>
</feature>
<evidence type="ECO:0000313" key="3">
    <source>
        <dbReference type="Ensembl" id="ENSHCOP00000011813.1"/>
    </source>
</evidence>
<evidence type="ECO:0000256" key="1">
    <source>
        <dbReference type="PROSITE-ProRule" id="PRU00276"/>
    </source>
</evidence>
<dbReference type="GO" id="GO:0031012">
    <property type="term" value="C:extracellular matrix"/>
    <property type="evidence" value="ECO:0007669"/>
    <property type="project" value="TreeGrafter"/>
</dbReference>
<dbReference type="GeneTree" id="ENSGT00940000158379"/>
<dbReference type="SUPFAM" id="SSF55486">
    <property type="entry name" value="Metalloproteases ('zincins'), catalytic domain"/>
    <property type="match status" value="1"/>
</dbReference>
<keyword evidence="1" id="KW-0479">Metal-binding</keyword>
<accession>A0A3Q2Y4B4</accession>
<comment type="caution">
    <text evidence="1">Lacks conserved residue(s) required for the propagation of feature annotation.</text>
</comment>
<reference evidence="3" key="2">
    <citation type="submission" date="2025-09" db="UniProtKB">
        <authorList>
            <consortium name="Ensembl"/>
        </authorList>
    </citation>
    <scope>IDENTIFICATION</scope>
</reference>
<dbReference type="Proteomes" id="UP000264820">
    <property type="component" value="Unplaced"/>
</dbReference>
<feature type="binding site" evidence="1">
    <location>
        <position position="196"/>
    </location>
    <ligand>
        <name>Zn(2+)</name>
        <dbReference type="ChEBI" id="CHEBI:29105"/>
        <note>catalytic</note>
    </ligand>
</feature>
<dbReference type="PANTHER" id="PTHR13723:SF20">
    <property type="entry name" value="A DISINTEGRIN AND METALLOPROTEINASE WITH THROMBOSPONDIN MOTIFS 13"/>
    <property type="match status" value="1"/>
</dbReference>
<keyword evidence="1" id="KW-0862">Zinc</keyword>
<feature type="active site" evidence="1">
    <location>
        <position position="193"/>
    </location>
</feature>
<protein>
    <recommendedName>
        <fullName evidence="2">Peptidase M12B domain-containing protein</fullName>
    </recommendedName>
</protein>
<dbReference type="InterPro" id="IPR001590">
    <property type="entry name" value="Peptidase_M12B"/>
</dbReference>
<dbReference type="PANTHER" id="PTHR13723">
    <property type="entry name" value="ADAMTS A DISINTEGRIN AND METALLOPROTEASE WITH THROMBOSPONDIN MOTIFS PROTEASE"/>
    <property type="match status" value="1"/>
</dbReference>
<dbReference type="GO" id="GO:0006508">
    <property type="term" value="P:proteolysis"/>
    <property type="evidence" value="ECO:0007669"/>
    <property type="project" value="InterPro"/>
</dbReference>
<dbReference type="GO" id="GO:0004222">
    <property type="term" value="F:metalloendopeptidase activity"/>
    <property type="evidence" value="ECO:0007669"/>
    <property type="project" value="InterPro"/>
</dbReference>
<dbReference type="Ensembl" id="ENSHCOT00000018675.1">
    <property type="protein sequence ID" value="ENSHCOP00000011813.1"/>
    <property type="gene ID" value="ENSHCOG00000014724.1"/>
</dbReference>
<dbReference type="InterPro" id="IPR050439">
    <property type="entry name" value="ADAMTS_ADAMTS-like"/>
</dbReference>
<feature type="domain" description="Peptidase M12B" evidence="2">
    <location>
        <begin position="48"/>
        <end position="239"/>
    </location>
</feature>
<sequence length="239" mass="26659">QQCWCNASVTQLLIQTDNGQISSSAMSHGASIQVRGQPRRPTPMPDVTHLELLVVVGSDVQRVHNQDTERYILTNLNIASELLRDMTLGANMRVHLVRMIILSEPESEIRMSTNITSSLRSVCDWGSRLNPSNDTDPLHADLLLYITRYDLVLPDGNKQVRGVTQLGGACSSEWSCVITEDTGFDLGITIAHEIAHRYRRAHHTNVLYQDNAGSFLVTSAMGASSITIHEVFMYCHRMK</sequence>
<dbReference type="GO" id="GO:0030198">
    <property type="term" value="P:extracellular matrix organization"/>
    <property type="evidence" value="ECO:0007669"/>
    <property type="project" value="TreeGrafter"/>
</dbReference>
<dbReference type="Gene3D" id="3.40.390.10">
    <property type="entry name" value="Collagenase (Catalytic Domain)"/>
    <property type="match status" value="1"/>
</dbReference>
<dbReference type="PROSITE" id="PS50215">
    <property type="entry name" value="ADAM_MEPRO"/>
    <property type="match status" value="1"/>
</dbReference>
<organism evidence="3 4">
    <name type="scientific">Hippocampus comes</name>
    <name type="common">Tiger tail seahorse</name>
    <dbReference type="NCBI Taxonomy" id="109280"/>
    <lineage>
        <taxon>Eukaryota</taxon>
        <taxon>Metazoa</taxon>
        <taxon>Chordata</taxon>
        <taxon>Craniata</taxon>
        <taxon>Vertebrata</taxon>
        <taxon>Euteleostomi</taxon>
        <taxon>Actinopterygii</taxon>
        <taxon>Neopterygii</taxon>
        <taxon>Teleostei</taxon>
        <taxon>Neoteleostei</taxon>
        <taxon>Acanthomorphata</taxon>
        <taxon>Syngnathiaria</taxon>
        <taxon>Syngnathiformes</taxon>
        <taxon>Syngnathoidei</taxon>
        <taxon>Syngnathidae</taxon>
        <taxon>Hippocampus</taxon>
    </lineage>
</organism>
<evidence type="ECO:0000259" key="2">
    <source>
        <dbReference type="PROSITE" id="PS50215"/>
    </source>
</evidence>
<evidence type="ECO:0000313" key="4">
    <source>
        <dbReference type="Proteomes" id="UP000264820"/>
    </source>
</evidence>
<name>A0A3Q2Y4B4_HIPCM</name>
<proteinExistence type="predicted"/>
<reference evidence="3" key="1">
    <citation type="submission" date="2025-08" db="UniProtKB">
        <authorList>
            <consortium name="Ensembl"/>
        </authorList>
    </citation>
    <scope>IDENTIFICATION</scope>
</reference>
<dbReference type="AlphaFoldDB" id="A0A3Q2Y4B4"/>
<keyword evidence="4" id="KW-1185">Reference proteome</keyword>
<dbReference type="OMA" id="HEIAHRY"/>
<dbReference type="GO" id="GO:0046872">
    <property type="term" value="F:metal ion binding"/>
    <property type="evidence" value="ECO:0007669"/>
    <property type="project" value="UniProtKB-KW"/>
</dbReference>